<sequence length="150" mass="16058">MSLRTPGPLERRFERLLDYVFWCGMEVFLLSLPVTVLLLGAPYPMYVALAASVSLVTCTAGVAAVRGRYLGLDPSGWPRFSDFHSLPFRAGYYGGAVATATFTGVEAALRVGAPWPLAVVSVAVATLALAALPQAFAATRRAARFWTFVG</sequence>
<dbReference type="AlphaFoldDB" id="A0ABD5PDS5"/>
<keyword evidence="1" id="KW-0812">Transmembrane</keyword>
<keyword evidence="1" id="KW-1133">Transmembrane helix</keyword>
<keyword evidence="4" id="KW-1185">Reference proteome</keyword>
<feature type="transmembrane region" description="Helical" evidence="1">
    <location>
        <begin position="45"/>
        <end position="69"/>
    </location>
</feature>
<evidence type="ECO:0000259" key="2">
    <source>
        <dbReference type="Pfam" id="PF26650"/>
    </source>
</evidence>
<dbReference type="EMBL" id="JBHSDS010000007">
    <property type="protein sequence ID" value="MFC4359057.1"/>
    <property type="molecule type" value="Genomic_DNA"/>
</dbReference>
<evidence type="ECO:0000256" key="1">
    <source>
        <dbReference type="SAM" id="Phobius"/>
    </source>
</evidence>
<keyword evidence="1" id="KW-0472">Membrane</keyword>
<dbReference type="Proteomes" id="UP001595921">
    <property type="component" value="Unassembled WGS sequence"/>
</dbReference>
<name>A0ABD5PDS5_9EURY</name>
<feature type="transmembrane region" description="Helical" evidence="1">
    <location>
        <begin position="90"/>
        <end position="109"/>
    </location>
</feature>
<organism evidence="3 4">
    <name type="scientific">Halobium salinum</name>
    <dbReference type="NCBI Taxonomy" id="1364940"/>
    <lineage>
        <taxon>Archaea</taxon>
        <taxon>Methanobacteriati</taxon>
        <taxon>Methanobacteriota</taxon>
        <taxon>Stenosarchaea group</taxon>
        <taxon>Halobacteria</taxon>
        <taxon>Halobacteriales</taxon>
        <taxon>Haloferacaceae</taxon>
        <taxon>Halobium</taxon>
    </lineage>
</organism>
<feature type="transmembrane region" description="Helical" evidence="1">
    <location>
        <begin position="115"/>
        <end position="136"/>
    </location>
</feature>
<comment type="caution">
    <text evidence="3">The sequence shown here is derived from an EMBL/GenBank/DDBJ whole genome shotgun (WGS) entry which is preliminary data.</text>
</comment>
<feature type="domain" description="DUF8215" evidence="2">
    <location>
        <begin position="11"/>
        <end position="138"/>
    </location>
</feature>
<dbReference type="InterPro" id="IPR058528">
    <property type="entry name" value="DUF8215"/>
</dbReference>
<dbReference type="Pfam" id="PF26650">
    <property type="entry name" value="DUF8215"/>
    <property type="match status" value="1"/>
</dbReference>
<accession>A0ABD5PDS5</accession>
<evidence type="ECO:0000313" key="4">
    <source>
        <dbReference type="Proteomes" id="UP001595921"/>
    </source>
</evidence>
<dbReference type="RefSeq" id="WP_267620131.1">
    <property type="nucleotide sequence ID" value="NZ_JAODIW010000004.1"/>
</dbReference>
<evidence type="ECO:0000313" key="3">
    <source>
        <dbReference type="EMBL" id="MFC4359057.1"/>
    </source>
</evidence>
<reference evidence="3 4" key="1">
    <citation type="journal article" date="2019" name="Int. J. Syst. Evol. Microbiol.">
        <title>The Global Catalogue of Microorganisms (GCM) 10K type strain sequencing project: providing services to taxonomists for standard genome sequencing and annotation.</title>
        <authorList>
            <consortium name="The Broad Institute Genomics Platform"/>
            <consortium name="The Broad Institute Genome Sequencing Center for Infectious Disease"/>
            <person name="Wu L."/>
            <person name="Ma J."/>
        </authorList>
    </citation>
    <scope>NUCLEOTIDE SEQUENCE [LARGE SCALE GENOMIC DNA]</scope>
    <source>
        <strain evidence="3 4">CGMCC 1.12553</strain>
    </source>
</reference>
<feature type="transmembrane region" description="Helical" evidence="1">
    <location>
        <begin position="20"/>
        <end position="39"/>
    </location>
</feature>
<proteinExistence type="predicted"/>
<gene>
    <name evidence="3" type="ORF">ACFO0N_13995</name>
</gene>
<protein>
    <recommendedName>
        <fullName evidence="2">DUF8215 domain-containing protein</fullName>
    </recommendedName>
</protein>